<dbReference type="PANTHER" id="PTHR37937:SF1">
    <property type="entry name" value="CONJUGATIVE TRANSFER: DNA TRANSPORT"/>
    <property type="match status" value="1"/>
</dbReference>
<keyword evidence="3" id="KW-1003">Cell membrane</keyword>
<feature type="transmembrane region" description="Helical" evidence="7">
    <location>
        <begin position="40"/>
        <end position="63"/>
    </location>
</feature>
<evidence type="ECO:0000256" key="1">
    <source>
        <dbReference type="ARBA" id="ARBA00004651"/>
    </source>
</evidence>
<keyword evidence="4 7" id="KW-0812">Transmembrane</keyword>
<proteinExistence type="inferred from homology"/>
<dbReference type="Proteomes" id="UP000225972">
    <property type="component" value="Unassembled WGS sequence"/>
</dbReference>
<keyword evidence="6 7" id="KW-0472">Membrane</keyword>
<dbReference type="Gene3D" id="3.40.50.300">
    <property type="entry name" value="P-loop containing nucleotide triphosphate hydrolases"/>
    <property type="match status" value="1"/>
</dbReference>
<comment type="subcellular location">
    <subcellularLocation>
        <location evidence="1">Cell membrane</location>
        <topology evidence="1">Multi-pass membrane protein</topology>
    </subcellularLocation>
</comment>
<keyword evidence="9" id="KW-1185">Reference proteome</keyword>
<evidence type="ECO:0000256" key="5">
    <source>
        <dbReference type="ARBA" id="ARBA00022989"/>
    </source>
</evidence>
<dbReference type="PANTHER" id="PTHR37937">
    <property type="entry name" value="CONJUGATIVE TRANSFER: DNA TRANSPORT"/>
    <property type="match status" value="1"/>
</dbReference>
<evidence type="ECO:0000256" key="4">
    <source>
        <dbReference type="ARBA" id="ARBA00022692"/>
    </source>
</evidence>
<evidence type="ECO:0000256" key="3">
    <source>
        <dbReference type="ARBA" id="ARBA00022475"/>
    </source>
</evidence>
<dbReference type="SUPFAM" id="SSF52540">
    <property type="entry name" value="P-loop containing nucleoside triphosphate hydrolases"/>
    <property type="match status" value="1"/>
</dbReference>
<organism evidence="8 9">
    <name type="scientific">Pelagimonas phthalicica</name>
    <dbReference type="NCBI Taxonomy" id="1037362"/>
    <lineage>
        <taxon>Bacteria</taxon>
        <taxon>Pseudomonadati</taxon>
        <taxon>Pseudomonadota</taxon>
        <taxon>Alphaproteobacteria</taxon>
        <taxon>Rhodobacterales</taxon>
        <taxon>Roseobacteraceae</taxon>
        <taxon>Pelagimonas</taxon>
    </lineage>
</organism>
<dbReference type="InterPro" id="IPR003688">
    <property type="entry name" value="TraG/VirD4"/>
</dbReference>
<keyword evidence="5 7" id="KW-1133">Transmembrane helix</keyword>
<dbReference type="EMBL" id="FXXP01000009">
    <property type="protein sequence ID" value="SMX30608.1"/>
    <property type="molecule type" value="Genomic_DNA"/>
</dbReference>
<name>A0A238JIU9_9RHOB</name>
<reference evidence="9" key="1">
    <citation type="submission" date="2017-05" db="EMBL/GenBank/DDBJ databases">
        <authorList>
            <person name="Rodrigo-Torres L."/>
            <person name="Arahal R. D."/>
            <person name="Lucena T."/>
        </authorList>
    </citation>
    <scope>NUCLEOTIDE SEQUENCE [LARGE SCALE GENOMIC DNA]</scope>
    <source>
        <strain evidence="9">CECT 8649</strain>
    </source>
</reference>
<evidence type="ECO:0000313" key="8">
    <source>
        <dbReference type="EMBL" id="SMX30608.1"/>
    </source>
</evidence>
<evidence type="ECO:0000256" key="6">
    <source>
        <dbReference type="ARBA" id="ARBA00023136"/>
    </source>
</evidence>
<comment type="similarity">
    <text evidence="2">Belongs to the VirD4/TraG family.</text>
</comment>
<evidence type="ECO:0000256" key="2">
    <source>
        <dbReference type="ARBA" id="ARBA00008806"/>
    </source>
</evidence>
<gene>
    <name evidence="8" type="primary">traG_2</name>
    <name evidence="8" type="ORF">TRP8649_04752</name>
</gene>
<dbReference type="CDD" id="cd01127">
    <property type="entry name" value="TrwB_TraG_TraD_VirD4"/>
    <property type="match status" value="1"/>
</dbReference>
<evidence type="ECO:0000313" key="9">
    <source>
        <dbReference type="Proteomes" id="UP000225972"/>
    </source>
</evidence>
<evidence type="ECO:0000256" key="7">
    <source>
        <dbReference type="SAM" id="Phobius"/>
    </source>
</evidence>
<dbReference type="AlphaFoldDB" id="A0A238JIU9"/>
<feature type="transmembrane region" description="Helical" evidence="7">
    <location>
        <begin position="70"/>
        <end position="91"/>
    </location>
</feature>
<protein>
    <submittedName>
        <fullName evidence="8">Conjugal transfer protein TraG</fullName>
    </submittedName>
</protein>
<dbReference type="OrthoDB" id="9759295at2"/>
<dbReference type="InterPro" id="IPR027417">
    <property type="entry name" value="P-loop_NTPase"/>
</dbReference>
<dbReference type="Pfam" id="PF02534">
    <property type="entry name" value="T4SS-DNA_transf"/>
    <property type="match status" value="1"/>
</dbReference>
<dbReference type="InterPro" id="IPR051539">
    <property type="entry name" value="T4SS-coupling_protein"/>
</dbReference>
<dbReference type="GO" id="GO:0005886">
    <property type="term" value="C:plasma membrane"/>
    <property type="evidence" value="ECO:0007669"/>
    <property type="project" value="UniProtKB-SubCell"/>
</dbReference>
<sequence length="535" mass="58887">MLFLILAILSTWIALAGFGVVSKNTGIQDWIIDRGEHRAAVIKGFLVSTVLALWLLSLVAFFGTVGDLKGIAIVVLGIWLAIPVFVIRVILPLLDRDEHGSARFMTPRETDQWTEANNKPAGLLLGRDAKGRDVRYAGEAHLITVAPNRSGKGVGAIIPNLLTYSGSVLVVDPKGENARVAARKRTEIGKTYVLDPFDTTGLATASYNPLSRITADNPDAADDAAALADALVVRGPDDDSHWDDEAASFLEGVILFVALHEARERQHLGTVREIITETPERFNQILEIMQDCGGLVARTANRFLGKSEREASSVLSTAQRHTKFLDSERMTRVLGTAAGLSFSELKKNQGTTIFLCIPPDRLDTYGRWLRLMVNEALQDMASTDRKPDLPVLFLLDEFAALGKLQSVKRAMGLMAGYGMRLWPFLQDLSQLKATYGDVAQTFFANAGAVQWFGVNDIETAKQISETIGQQTVVMRESDGDTSSHARSLLTPDELMNLPNETQILMFQGKRPLPCQKLRYFDDPAFSGMWDVDPQR</sequence>
<dbReference type="RefSeq" id="WP_099249816.1">
    <property type="nucleotide sequence ID" value="NZ_FXXP01000009.1"/>
</dbReference>
<accession>A0A238JIU9</accession>